<protein>
    <submittedName>
        <fullName evidence="1">Uncharacterized protein</fullName>
    </submittedName>
</protein>
<sequence>MTAFGQKRTLSNTIWVPELKHCVRMSSGYAIKL</sequence>
<dbReference type="EMBL" id="LR700248">
    <property type="protein sequence ID" value="VVH80077.1"/>
    <property type="molecule type" value="Genomic_DNA"/>
</dbReference>
<reference evidence="1" key="1">
    <citation type="submission" date="2019-09" db="EMBL/GenBank/DDBJ databases">
        <authorList>
            <person name="Gross C."/>
            <person name="Bohn E."/>
        </authorList>
    </citation>
    <scope>NUCLEOTIDE SEQUENCE</scope>
    <source>
        <strain evidence="1">ID40</strain>
    </source>
</reference>
<accession>A0A5E5QVN2</accession>
<proteinExistence type="predicted"/>
<organism evidence="1">
    <name type="scientific">Pseudomonas aeruginosa</name>
    <dbReference type="NCBI Taxonomy" id="287"/>
    <lineage>
        <taxon>Bacteria</taxon>
        <taxon>Pseudomonadati</taxon>
        <taxon>Pseudomonadota</taxon>
        <taxon>Gammaproteobacteria</taxon>
        <taxon>Pseudomonadales</taxon>
        <taxon>Pseudomonadaceae</taxon>
        <taxon>Pseudomonas</taxon>
    </lineage>
</organism>
<name>A0A5E5QVN2_PSEAI</name>
<gene>
    <name evidence="1" type="ORF">TUEID40_01231</name>
</gene>
<dbReference type="AlphaFoldDB" id="A0A5E5QVN2"/>
<evidence type="ECO:0000313" key="1">
    <source>
        <dbReference type="EMBL" id="VVH80077.1"/>
    </source>
</evidence>